<dbReference type="SUPFAM" id="SSF63418">
    <property type="entry name" value="MurE/MurF N-terminal domain"/>
    <property type="match status" value="1"/>
</dbReference>
<protein>
    <recommendedName>
        <fullName evidence="5">UDP-N-acetylmuramoyl-L-alanyl-D-glutamate--2,6-diaminopimelate ligase MurE homolog, chloroplastic</fullName>
    </recommendedName>
</protein>
<dbReference type="InterPro" id="IPR005311">
    <property type="entry name" value="PBP_dimer"/>
</dbReference>
<dbReference type="PANTHER" id="PTHR23135">
    <property type="entry name" value="MUR LIGASE FAMILY MEMBER"/>
    <property type="match status" value="1"/>
</dbReference>
<evidence type="ECO:0000256" key="3">
    <source>
        <dbReference type="ARBA" id="ARBA00023136"/>
    </source>
</evidence>
<dbReference type="NCBIfam" id="TIGR01085">
    <property type="entry name" value="murE"/>
    <property type="match status" value="1"/>
</dbReference>
<evidence type="ECO:0000256" key="5">
    <source>
        <dbReference type="ARBA" id="ARBA00072427"/>
    </source>
</evidence>
<dbReference type="AlphaFoldDB" id="A0AA35WYQ6"/>
<feature type="domain" description="Mur ligase N-terminal catalytic" evidence="7">
    <location>
        <begin position="462"/>
        <end position="536"/>
    </location>
</feature>
<dbReference type="Gene3D" id="3.30.450.330">
    <property type="match status" value="1"/>
</dbReference>
<evidence type="ECO:0000256" key="4">
    <source>
        <dbReference type="ARBA" id="ARBA00064883"/>
    </source>
</evidence>
<reference evidence="11" key="1">
    <citation type="submission" date="2023-03" db="EMBL/GenBank/DDBJ databases">
        <authorList>
            <person name="Steffen K."/>
            <person name="Cardenas P."/>
        </authorList>
    </citation>
    <scope>NUCLEOTIDE SEQUENCE</scope>
</reference>
<dbReference type="GO" id="GO:0005524">
    <property type="term" value="F:ATP binding"/>
    <property type="evidence" value="ECO:0007669"/>
    <property type="project" value="InterPro"/>
</dbReference>
<dbReference type="Pfam" id="PF08245">
    <property type="entry name" value="Mur_ligase_M"/>
    <property type="match status" value="1"/>
</dbReference>
<dbReference type="SUPFAM" id="SSF53623">
    <property type="entry name" value="MurD-like peptide ligases, catalytic domain"/>
    <property type="match status" value="1"/>
</dbReference>
<dbReference type="Pfam" id="PF01225">
    <property type="entry name" value="Mur_ligase"/>
    <property type="match status" value="1"/>
</dbReference>
<comment type="caution">
    <text evidence="11">The sequence shown here is derived from an EMBL/GenBank/DDBJ whole genome shotgun (WGS) entry which is preliminary data.</text>
</comment>
<dbReference type="Pfam" id="PF02875">
    <property type="entry name" value="Mur_ligase_C"/>
    <property type="match status" value="1"/>
</dbReference>
<dbReference type="InterPro" id="IPR012338">
    <property type="entry name" value="Beta-lactam/transpept-like"/>
</dbReference>
<dbReference type="InterPro" id="IPR005761">
    <property type="entry name" value="UDP-N-AcMur-Glu-dNH2Pim_ligase"/>
</dbReference>
<feature type="domain" description="Mur ligase C-terminal" evidence="8">
    <location>
        <begin position="779"/>
        <end position="905"/>
    </location>
</feature>
<dbReference type="InterPro" id="IPR035911">
    <property type="entry name" value="MurE/MurF_N"/>
</dbReference>
<evidence type="ECO:0000313" key="11">
    <source>
        <dbReference type="EMBL" id="CAI8033536.1"/>
    </source>
</evidence>
<dbReference type="NCBIfam" id="NF001126">
    <property type="entry name" value="PRK00139.1-4"/>
    <property type="match status" value="1"/>
</dbReference>
<dbReference type="GO" id="GO:0016020">
    <property type="term" value="C:membrane"/>
    <property type="evidence" value="ECO:0007669"/>
    <property type="project" value="UniProtKB-SubCell"/>
</dbReference>
<dbReference type="InterPro" id="IPR000713">
    <property type="entry name" value="Mur_ligase_N"/>
</dbReference>
<comment type="subcellular location">
    <subcellularLocation>
        <location evidence="1">Membrane</location>
    </subcellularLocation>
</comment>
<evidence type="ECO:0000256" key="1">
    <source>
        <dbReference type="ARBA" id="ARBA00004370"/>
    </source>
</evidence>
<dbReference type="Gene3D" id="3.40.710.10">
    <property type="entry name" value="DD-peptidase/beta-lactamase superfamily"/>
    <property type="match status" value="1"/>
</dbReference>
<dbReference type="PANTHER" id="PTHR23135:SF4">
    <property type="entry name" value="UDP-N-ACETYLMURAMOYL-L-ALANYL-D-GLUTAMATE--2,6-DIAMINOPIMELATE LIGASE MURE HOMOLOG, CHLOROPLASTIC"/>
    <property type="match status" value="1"/>
</dbReference>
<keyword evidence="3" id="KW-0472">Membrane</keyword>
<dbReference type="Gene3D" id="3.90.1310.10">
    <property type="entry name" value="Penicillin-binding protein 2a (Domain 2)"/>
    <property type="match status" value="1"/>
</dbReference>
<evidence type="ECO:0000259" key="7">
    <source>
        <dbReference type="Pfam" id="PF01225"/>
    </source>
</evidence>
<dbReference type="SUPFAM" id="SSF53244">
    <property type="entry name" value="MurD-like peptide ligases, peptide-binding domain"/>
    <property type="match status" value="1"/>
</dbReference>
<evidence type="ECO:0000259" key="10">
    <source>
        <dbReference type="Pfam" id="PF08245"/>
    </source>
</evidence>
<dbReference type="Pfam" id="PF03717">
    <property type="entry name" value="PBP_dimer"/>
    <property type="match status" value="1"/>
</dbReference>
<feature type="domain" description="Mur ligase central" evidence="10">
    <location>
        <begin position="551"/>
        <end position="757"/>
    </location>
</feature>
<evidence type="ECO:0000256" key="2">
    <source>
        <dbReference type="ARBA" id="ARBA00005898"/>
    </source>
</evidence>
<dbReference type="EMBL" id="CASHTH010002675">
    <property type="protein sequence ID" value="CAI8033536.1"/>
    <property type="molecule type" value="Genomic_DNA"/>
</dbReference>
<name>A0AA35WYQ6_GEOBA</name>
<dbReference type="GO" id="GO:0016881">
    <property type="term" value="F:acid-amino acid ligase activity"/>
    <property type="evidence" value="ECO:0007669"/>
    <property type="project" value="InterPro"/>
</dbReference>
<evidence type="ECO:0000259" key="9">
    <source>
        <dbReference type="Pfam" id="PF03717"/>
    </source>
</evidence>
<keyword evidence="11" id="KW-0436">Ligase</keyword>
<dbReference type="InterPro" id="IPR036615">
    <property type="entry name" value="Mur_ligase_C_dom_sf"/>
</dbReference>
<comment type="subunit">
    <text evidence="4">Component of the plastid-encoded plastid RNA polymerase (PEP) complex.</text>
</comment>
<dbReference type="InterPro" id="IPR036138">
    <property type="entry name" value="PBP_dimer_sf"/>
</dbReference>
<dbReference type="Gene3D" id="3.90.190.20">
    <property type="entry name" value="Mur ligase, C-terminal domain"/>
    <property type="match status" value="1"/>
</dbReference>
<evidence type="ECO:0000313" key="12">
    <source>
        <dbReference type="Proteomes" id="UP001174909"/>
    </source>
</evidence>
<dbReference type="NCBIfam" id="NF001124">
    <property type="entry name" value="PRK00139.1-2"/>
    <property type="match status" value="1"/>
</dbReference>
<dbReference type="HAMAP" id="MF_00208">
    <property type="entry name" value="MurE"/>
    <property type="match status" value="1"/>
</dbReference>
<feature type="domain" description="Penicillin-binding protein dimerisation" evidence="9">
    <location>
        <begin position="9"/>
        <end position="105"/>
    </location>
</feature>
<dbReference type="SUPFAM" id="SSF56601">
    <property type="entry name" value="beta-lactamase/transpeptidase-like"/>
    <property type="match status" value="1"/>
</dbReference>
<dbReference type="InterPro" id="IPR001460">
    <property type="entry name" value="PCN-bd_Tpept"/>
</dbReference>
<dbReference type="Proteomes" id="UP001174909">
    <property type="component" value="Unassembled WGS sequence"/>
</dbReference>
<dbReference type="Gene3D" id="3.40.1390.10">
    <property type="entry name" value="MurE/MurF, N-terminal domain"/>
    <property type="match status" value="1"/>
</dbReference>
<dbReference type="FunFam" id="3.90.190.20:FF:000006">
    <property type="entry name" value="UDP-N-acetylmuramoyl-L-alanyl-D-glutamate--2,6-diaminopimelate ligase"/>
    <property type="match status" value="1"/>
</dbReference>
<dbReference type="Pfam" id="PF00905">
    <property type="entry name" value="Transpeptidase"/>
    <property type="match status" value="1"/>
</dbReference>
<dbReference type="InterPro" id="IPR013221">
    <property type="entry name" value="Mur_ligase_cen"/>
</dbReference>
<dbReference type="SUPFAM" id="SSF56519">
    <property type="entry name" value="Penicillin binding protein dimerisation domain"/>
    <property type="match status" value="1"/>
</dbReference>
<sequence>MKTDPSEAARRLAPVLGVPESELLTQLRRKDKRFVWLKKDMDYELLDEIRAIEKDIRGIKHEVEQQRAYPKGKLAAQVIGHINDQNMGEGIEYHYNNYLLSARQGQAARRAEAARNEPINLLTNGDSTDDYGYSVVLTLDEYIQYVAEKELAAACRKWNAPRGTVIVLASKTAEILALASYPSYDLNHYTLGSEQAKRNLGVWFAYEPGSIFKIIASSAILNEGIMSPESTVFCENGRYRLANGRIIRDVSGKGWLTLEQVLHKSSNIGMIKIVKELGRENFSTYIEKYGFGKATGVDLPYEHSGSLYAVKHWDTHSLGSVPFGQGIMVTPLQMVSALNVIANGGKLLRPHITREIRDSSGKVIEKKYAIEVRQVIRPTVAKQMTDILVGVVEASRCPNNAILEANRVLRTPTSKVPRIFTCCDKTITDATPYCERRGAVKLHELLRGLNITTSSGSLDIDITGVASDNRKVELGNVFVCYQGISVDSHNFIPDALQKGAAVVIGEKPITTIETQGKPITYVQVPCGRRALSLIAANWHGNPAKRLKLIGITGTNGKTSTAHLIHAIFKASGRKTARIGTVGHQYTNAQGEEETLSASLTTPDAFALHALFKQFTEDDVEYVTMETSSQGLALQRLAGLTFDTAVFTNFTQDHLDYHQTMEAYLKAKLMLFEQLDNEGVAILNSDSPVAECIVHACSDLRKPMMYGLGEKADLHAEDINFSYNRLAFTAVTPDGRIPAKLRLLGEYNLYNALAAIAVGLRYDCPISAIQEGLAATVVPGRFELIDRGQDFAVIVDYAHTPDGLENVLTAAKRVTERNLICAFGCGGDRDNGKRPKMGNISAQIADYSVITSDNPRTEDPDEIIAQIVSNLPHATKYVCISERRDAIHHAIAMAKSGDVVVIAGKGHEDYQEINGKRFPFDDRVVASDILESF</sequence>
<comment type="similarity">
    <text evidence="2">Belongs to the MurCDEF family. MurE subfamily.</text>
</comment>
<dbReference type="InterPro" id="IPR004101">
    <property type="entry name" value="Mur_ligase_C"/>
</dbReference>
<keyword evidence="12" id="KW-1185">Reference proteome</keyword>
<accession>A0AA35WYQ6</accession>
<dbReference type="InterPro" id="IPR036565">
    <property type="entry name" value="Mur-like_cat_sf"/>
</dbReference>
<dbReference type="GO" id="GO:0008658">
    <property type="term" value="F:penicillin binding"/>
    <property type="evidence" value="ECO:0007669"/>
    <property type="project" value="InterPro"/>
</dbReference>
<dbReference type="GO" id="GO:0005737">
    <property type="term" value="C:cytoplasm"/>
    <property type="evidence" value="ECO:0007669"/>
    <property type="project" value="InterPro"/>
</dbReference>
<evidence type="ECO:0000259" key="6">
    <source>
        <dbReference type="Pfam" id="PF00905"/>
    </source>
</evidence>
<dbReference type="Gene3D" id="3.40.1190.10">
    <property type="entry name" value="Mur-like, catalytic domain"/>
    <property type="match status" value="1"/>
</dbReference>
<feature type="domain" description="Penicillin-binding protein transpeptidase" evidence="6">
    <location>
        <begin position="163"/>
        <end position="395"/>
    </location>
</feature>
<dbReference type="GO" id="GO:0008360">
    <property type="term" value="P:regulation of cell shape"/>
    <property type="evidence" value="ECO:0007669"/>
    <property type="project" value="InterPro"/>
</dbReference>
<dbReference type="GO" id="GO:0051301">
    <property type="term" value="P:cell division"/>
    <property type="evidence" value="ECO:0007669"/>
    <property type="project" value="InterPro"/>
</dbReference>
<organism evidence="11 12">
    <name type="scientific">Geodia barretti</name>
    <name type="common">Barrett's horny sponge</name>
    <dbReference type="NCBI Taxonomy" id="519541"/>
    <lineage>
        <taxon>Eukaryota</taxon>
        <taxon>Metazoa</taxon>
        <taxon>Porifera</taxon>
        <taxon>Demospongiae</taxon>
        <taxon>Heteroscleromorpha</taxon>
        <taxon>Tetractinellida</taxon>
        <taxon>Astrophorina</taxon>
        <taxon>Geodiidae</taxon>
        <taxon>Geodia</taxon>
    </lineage>
</organism>
<gene>
    <name evidence="11" type="ORF">GBAR_LOCUS18910</name>
</gene>
<evidence type="ECO:0000259" key="8">
    <source>
        <dbReference type="Pfam" id="PF02875"/>
    </source>
</evidence>
<proteinExistence type="inferred from homology"/>